<dbReference type="Pfam" id="PF13676">
    <property type="entry name" value="TIR_2"/>
    <property type="match status" value="1"/>
</dbReference>
<dbReference type="Gene3D" id="3.40.50.11530">
    <property type="match status" value="1"/>
</dbReference>
<accession>R1FW82</accession>
<dbReference type="Proteomes" id="UP000014139">
    <property type="component" value="Unassembled WGS sequence"/>
</dbReference>
<feature type="domain" description="SEFIR" evidence="2">
    <location>
        <begin position="18"/>
        <end position="158"/>
    </location>
</feature>
<sequence>MAGHYVDVDGAAGTRPQPAAVFLSYAREPGDPAHEESVLQLWTLLRSCGVDARLDRGEAQQRRDWALWRGQQIREARYVLVIASPAYRRSAEGRGDASEERGVQWEARLIRDTFFADPHAVHRFIPVVLPGQSKDGVPDFLGPDTADVYTVSAFTVEGAEPLLRLLTDQPEILEPPLGPVPDLKPRPVAPAAAPRRPPATHVHNEARDVSGFLLQVGNVGSMTVPGPAAAPRVAVGDGADSRARRTFEDAWQRAGGRLGEPAGPAVREGPGFVQHFTGDAVICAVTGKQAVAVAGPVWDDLSGLPGFPSGPGFPTMDYVEGAAPVVDLDGGTWKAGVLLRDPEPRWHPRPRLDMVARKAFQLPMAGLADLTVRAIATLPWQLDDDLEITGLTRKLIESALPQAEITAQIPALSQRRGRPQSWLRWALASGPDIRQTGRDARYDHTGDDDVRAVARIMLSTGPTPVITVCVEFQTTLRITANEVVDLWTAAWDTAAVVVPRALVPDPANAVLLGPPTVELHVEADVAEAVDLSVFGKPAGRPGLLGAATVIAPIGFGRTERRAWAAKALTRLARGWGFVEAEESDLG</sequence>
<organism evidence="3 4">
    <name type="scientific">Amycolatopsis vancoresmycina DSM 44592</name>
    <dbReference type="NCBI Taxonomy" id="1292037"/>
    <lineage>
        <taxon>Bacteria</taxon>
        <taxon>Bacillati</taxon>
        <taxon>Actinomycetota</taxon>
        <taxon>Actinomycetes</taxon>
        <taxon>Pseudonocardiales</taxon>
        <taxon>Pseudonocardiaceae</taxon>
        <taxon>Amycolatopsis</taxon>
    </lineage>
</organism>
<keyword evidence="4" id="KW-1185">Reference proteome</keyword>
<dbReference type="RefSeq" id="WP_004559666.1">
    <property type="nucleotide sequence ID" value="NZ_AOUO01000603.1"/>
</dbReference>
<dbReference type="PROSITE" id="PS51534">
    <property type="entry name" value="SEFIR"/>
    <property type="match status" value="1"/>
</dbReference>
<dbReference type="GO" id="GO:0007165">
    <property type="term" value="P:signal transduction"/>
    <property type="evidence" value="ECO:0007669"/>
    <property type="project" value="InterPro"/>
</dbReference>
<dbReference type="InterPro" id="IPR000157">
    <property type="entry name" value="TIR_dom"/>
</dbReference>
<evidence type="ECO:0000259" key="2">
    <source>
        <dbReference type="PROSITE" id="PS51534"/>
    </source>
</evidence>
<dbReference type="OrthoDB" id="4299839at2"/>
<evidence type="ECO:0000313" key="4">
    <source>
        <dbReference type="Proteomes" id="UP000014139"/>
    </source>
</evidence>
<dbReference type="InterPro" id="IPR035897">
    <property type="entry name" value="Toll_tir_struct_dom_sf"/>
</dbReference>
<dbReference type="InterPro" id="IPR013568">
    <property type="entry name" value="SEFIR_dom"/>
</dbReference>
<name>R1FW82_9PSEU</name>
<evidence type="ECO:0000313" key="3">
    <source>
        <dbReference type="EMBL" id="EOD63617.1"/>
    </source>
</evidence>
<protein>
    <submittedName>
        <fullName evidence="3">WD40 repeat-containing protein</fullName>
    </submittedName>
</protein>
<feature type="region of interest" description="Disordered" evidence="1">
    <location>
        <begin position="175"/>
        <end position="201"/>
    </location>
</feature>
<dbReference type="PATRIC" id="fig|1292037.4.peg.6785"/>
<dbReference type="eggNOG" id="COG5635">
    <property type="taxonomic scope" value="Bacteria"/>
</dbReference>
<dbReference type="AlphaFoldDB" id="R1FW82"/>
<dbReference type="EMBL" id="AOUO01000603">
    <property type="protein sequence ID" value="EOD63617.1"/>
    <property type="molecule type" value="Genomic_DNA"/>
</dbReference>
<evidence type="ECO:0000256" key="1">
    <source>
        <dbReference type="SAM" id="MobiDB-lite"/>
    </source>
</evidence>
<reference evidence="3 4" key="1">
    <citation type="submission" date="2013-02" db="EMBL/GenBank/DDBJ databases">
        <title>Draft genome sequence of Amycolatopsis vancoresmycina strain DSM 44592T.</title>
        <authorList>
            <person name="Kumar S."/>
            <person name="Kaur N."/>
            <person name="Kaur C."/>
            <person name="Raghava G.P.S."/>
            <person name="Mayilraj S."/>
        </authorList>
    </citation>
    <scope>NUCLEOTIDE SEQUENCE [LARGE SCALE GENOMIC DNA]</scope>
    <source>
        <strain evidence="3 4">DSM 44592</strain>
    </source>
</reference>
<comment type="caution">
    <text evidence="3">The sequence shown here is derived from an EMBL/GenBank/DDBJ whole genome shotgun (WGS) entry which is preliminary data.</text>
</comment>
<dbReference type="SUPFAM" id="SSF52200">
    <property type="entry name" value="Toll/Interleukin receptor TIR domain"/>
    <property type="match status" value="1"/>
</dbReference>
<proteinExistence type="predicted"/>
<gene>
    <name evidence="3" type="ORF">H480_36133</name>
</gene>